<evidence type="ECO:0008006" key="4">
    <source>
        <dbReference type="Google" id="ProtNLM"/>
    </source>
</evidence>
<feature type="region of interest" description="Disordered" evidence="1">
    <location>
        <begin position="1"/>
        <end position="22"/>
    </location>
</feature>
<evidence type="ECO:0000256" key="1">
    <source>
        <dbReference type="SAM" id="MobiDB-lite"/>
    </source>
</evidence>
<sequence length="115" mass="12953">MDKKKADQQASPQNSQRNTITVANAPTKLSRVLAFLVAGGSLNRFEAERLGDHCLNSTISALKHNWGIHFQILPERVPTRWGKYCDVNRYSISESQLKRAQRALSMMTLNRRAAA</sequence>
<dbReference type="Proteomes" id="UP000307510">
    <property type="component" value="Unassembled WGS sequence"/>
</dbReference>
<dbReference type="RefSeq" id="WP_138213847.1">
    <property type="nucleotide sequence ID" value="NZ_VASG01000003.1"/>
</dbReference>
<name>A0A5R9A874_PSENT</name>
<gene>
    <name evidence="2" type="ORF">FEA48_11085</name>
</gene>
<evidence type="ECO:0000313" key="3">
    <source>
        <dbReference type="Proteomes" id="UP000307510"/>
    </source>
</evidence>
<proteinExistence type="predicted"/>
<reference evidence="3" key="2">
    <citation type="submission" date="2019-06" db="EMBL/GenBank/DDBJ databases">
        <title>AzeR, a transcriptional regulator that responds to azelaic acid in Pseudomonas nitroreducens.</title>
        <authorList>
            <person name="Bez C."/>
            <person name="Javvadi S.G."/>
            <person name="Bertani I."/>
            <person name="Devescovi G."/>
            <person name="Studholme D.J."/>
            <person name="Geller A."/>
            <person name="Levy A."/>
            <person name="Venturi V."/>
        </authorList>
    </citation>
    <scope>NUCLEOTIDE SEQUENCE [LARGE SCALE GENOMIC DNA]</scope>
    <source>
        <strain evidence="3">DSM 9128</strain>
    </source>
</reference>
<dbReference type="AlphaFoldDB" id="A0A5R9A874"/>
<feature type="compositionally biased region" description="Polar residues" evidence="1">
    <location>
        <begin position="8"/>
        <end position="22"/>
    </location>
</feature>
<reference evidence="2 3" key="1">
    <citation type="submission" date="2019-05" db="EMBL/GenBank/DDBJ databases">
        <authorList>
            <person name="Moore K."/>
            <person name="O'Neill P."/>
            <person name="Farbos A."/>
            <person name="Studholme D.J."/>
        </authorList>
    </citation>
    <scope>NUCLEOTIDE SEQUENCE [LARGE SCALE GENOMIC DNA]</scope>
    <source>
        <strain evidence="2 3">DSM 9128</strain>
    </source>
</reference>
<dbReference type="EMBL" id="VASG01000003">
    <property type="protein sequence ID" value="TLP74750.1"/>
    <property type="molecule type" value="Genomic_DNA"/>
</dbReference>
<protein>
    <recommendedName>
        <fullName evidence="4">Helix-turn-helix domain-containing protein</fullName>
    </recommendedName>
</protein>
<accession>A0A5R9A874</accession>
<comment type="caution">
    <text evidence="2">The sequence shown here is derived from an EMBL/GenBank/DDBJ whole genome shotgun (WGS) entry which is preliminary data.</text>
</comment>
<organism evidence="2 3">
    <name type="scientific">Pseudomonas nitroreducens</name>
    <dbReference type="NCBI Taxonomy" id="46680"/>
    <lineage>
        <taxon>Bacteria</taxon>
        <taxon>Pseudomonadati</taxon>
        <taxon>Pseudomonadota</taxon>
        <taxon>Gammaproteobacteria</taxon>
        <taxon>Pseudomonadales</taxon>
        <taxon>Pseudomonadaceae</taxon>
        <taxon>Pseudomonas</taxon>
    </lineage>
</organism>
<evidence type="ECO:0000313" key="2">
    <source>
        <dbReference type="EMBL" id="TLP74750.1"/>
    </source>
</evidence>